<dbReference type="Proteomes" id="UP000291084">
    <property type="component" value="Chromosome 10"/>
</dbReference>
<dbReference type="EMBL" id="AP015043">
    <property type="protein sequence ID" value="BAU00333.1"/>
    <property type="molecule type" value="Genomic_DNA"/>
</dbReference>
<protein>
    <submittedName>
        <fullName evidence="1">Uncharacterized protein</fullName>
    </submittedName>
</protein>
<reference evidence="1 2" key="1">
    <citation type="journal article" date="2015" name="Sci. Rep.">
        <title>The power of single molecule real-time sequencing technology in the de novo assembly of a eukaryotic genome.</title>
        <authorList>
            <person name="Sakai H."/>
            <person name="Naito K."/>
            <person name="Ogiso-Tanaka E."/>
            <person name="Takahashi Y."/>
            <person name="Iseki K."/>
            <person name="Muto C."/>
            <person name="Satou K."/>
            <person name="Teruya K."/>
            <person name="Shiroma A."/>
            <person name="Shimoji M."/>
            <person name="Hirano T."/>
            <person name="Itoh T."/>
            <person name="Kaga A."/>
            <person name="Tomooka N."/>
        </authorList>
    </citation>
    <scope>NUCLEOTIDE SEQUENCE [LARGE SCALE GENOMIC DNA]</scope>
    <source>
        <strain evidence="2">cv. Shumari</strain>
    </source>
</reference>
<evidence type="ECO:0000313" key="1">
    <source>
        <dbReference type="EMBL" id="BAU00333.1"/>
    </source>
</evidence>
<sequence>HTDQEFPTLQLNSIFQLKIHKTKNFPFEIRQMDCPIIQDIFSQEKKSIMPLKEAENNTFISRNLLTITNFDEFHINQDRDLINKK</sequence>
<feature type="non-terminal residue" evidence="1">
    <location>
        <position position="1"/>
    </location>
</feature>
<evidence type="ECO:0000313" key="2">
    <source>
        <dbReference type="Proteomes" id="UP000291084"/>
    </source>
</evidence>
<gene>
    <name evidence="1" type="primary">Vigan.10G191900</name>
    <name evidence="1" type="ORF">VIGAN_10191900</name>
</gene>
<dbReference type="AlphaFoldDB" id="A0A0S3T600"/>
<organism evidence="1 2">
    <name type="scientific">Vigna angularis var. angularis</name>
    <dbReference type="NCBI Taxonomy" id="157739"/>
    <lineage>
        <taxon>Eukaryota</taxon>
        <taxon>Viridiplantae</taxon>
        <taxon>Streptophyta</taxon>
        <taxon>Embryophyta</taxon>
        <taxon>Tracheophyta</taxon>
        <taxon>Spermatophyta</taxon>
        <taxon>Magnoliopsida</taxon>
        <taxon>eudicotyledons</taxon>
        <taxon>Gunneridae</taxon>
        <taxon>Pentapetalae</taxon>
        <taxon>rosids</taxon>
        <taxon>fabids</taxon>
        <taxon>Fabales</taxon>
        <taxon>Fabaceae</taxon>
        <taxon>Papilionoideae</taxon>
        <taxon>50 kb inversion clade</taxon>
        <taxon>NPAAA clade</taxon>
        <taxon>indigoferoid/millettioid clade</taxon>
        <taxon>Phaseoleae</taxon>
        <taxon>Vigna</taxon>
    </lineage>
</organism>
<name>A0A0S3T600_PHAAN</name>
<keyword evidence="2" id="KW-1185">Reference proteome</keyword>
<accession>A0A0S3T600</accession>
<proteinExistence type="predicted"/>